<name>A0ABD1ZNI1_9MARC</name>
<dbReference type="Proteomes" id="UP001605036">
    <property type="component" value="Unassembled WGS sequence"/>
</dbReference>
<gene>
    <name evidence="1" type="ORF">R1flu_021066</name>
</gene>
<dbReference type="AlphaFoldDB" id="A0ABD1ZNI1"/>
<accession>A0ABD1ZNI1</accession>
<keyword evidence="2" id="KW-1185">Reference proteome</keyword>
<evidence type="ECO:0000313" key="1">
    <source>
        <dbReference type="EMBL" id="KAL2652938.1"/>
    </source>
</evidence>
<organism evidence="1 2">
    <name type="scientific">Riccia fluitans</name>
    <dbReference type="NCBI Taxonomy" id="41844"/>
    <lineage>
        <taxon>Eukaryota</taxon>
        <taxon>Viridiplantae</taxon>
        <taxon>Streptophyta</taxon>
        <taxon>Embryophyta</taxon>
        <taxon>Marchantiophyta</taxon>
        <taxon>Marchantiopsida</taxon>
        <taxon>Marchantiidae</taxon>
        <taxon>Marchantiales</taxon>
        <taxon>Ricciaceae</taxon>
        <taxon>Riccia</taxon>
    </lineage>
</organism>
<comment type="caution">
    <text evidence="1">The sequence shown here is derived from an EMBL/GenBank/DDBJ whole genome shotgun (WGS) entry which is preliminary data.</text>
</comment>
<proteinExistence type="predicted"/>
<dbReference type="EMBL" id="JBHFFA010000001">
    <property type="protein sequence ID" value="KAL2652938.1"/>
    <property type="molecule type" value="Genomic_DNA"/>
</dbReference>
<sequence>MPSRALWKCPRGRLGRAAAGRQHGGSAIWKHPRGRCGNTPEGILMETPLRAFREGGGRMVVQSGNALKGVVETLLRALLKCP</sequence>
<evidence type="ECO:0000313" key="2">
    <source>
        <dbReference type="Proteomes" id="UP001605036"/>
    </source>
</evidence>
<reference evidence="1 2" key="1">
    <citation type="submission" date="2024-09" db="EMBL/GenBank/DDBJ databases">
        <title>Chromosome-scale assembly of Riccia fluitans.</title>
        <authorList>
            <person name="Paukszto L."/>
            <person name="Sawicki J."/>
            <person name="Karawczyk K."/>
            <person name="Piernik-Szablinska J."/>
            <person name="Szczecinska M."/>
            <person name="Mazdziarz M."/>
        </authorList>
    </citation>
    <scope>NUCLEOTIDE SEQUENCE [LARGE SCALE GENOMIC DNA]</scope>
    <source>
        <strain evidence="1">Rf_01</strain>
        <tissue evidence="1">Aerial parts of the thallus</tissue>
    </source>
</reference>
<protein>
    <submittedName>
        <fullName evidence="1">Uncharacterized protein</fullName>
    </submittedName>
</protein>